<dbReference type="AlphaFoldDB" id="A0A238J1W5"/>
<evidence type="ECO:0000313" key="4">
    <source>
        <dbReference type="Proteomes" id="UP000201838"/>
    </source>
</evidence>
<evidence type="ECO:0000256" key="1">
    <source>
        <dbReference type="SAM" id="Phobius"/>
    </source>
</evidence>
<dbReference type="PANTHER" id="PTHR12879:SF8">
    <property type="entry name" value="SPHINGOLIPID DELTA(4)-DESATURASE DES1"/>
    <property type="match status" value="1"/>
</dbReference>
<feature type="transmembrane region" description="Helical" evidence="1">
    <location>
        <begin position="104"/>
        <end position="121"/>
    </location>
</feature>
<feature type="transmembrane region" description="Helical" evidence="1">
    <location>
        <begin position="210"/>
        <end position="236"/>
    </location>
</feature>
<feature type="transmembrane region" description="Helical" evidence="1">
    <location>
        <begin position="75"/>
        <end position="92"/>
    </location>
</feature>
<evidence type="ECO:0000313" key="3">
    <source>
        <dbReference type="EMBL" id="SMX24202.1"/>
    </source>
</evidence>
<dbReference type="InterPro" id="IPR005804">
    <property type="entry name" value="FA_desaturase_dom"/>
</dbReference>
<evidence type="ECO:0000259" key="2">
    <source>
        <dbReference type="Pfam" id="PF00487"/>
    </source>
</evidence>
<dbReference type="PANTHER" id="PTHR12879">
    <property type="entry name" value="SPHINGOLIPID DELTA 4 DESATURASE/C-4 HYDROXYLASE PROTEIN DES2"/>
    <property type="match status" value="1"/>
</dbReference>
<keyword evidence="4" id="KW-1185">Reference proteome</keyword>
<dbReference type="EMBL" id="FXXQ01000007">
    <property type="protein sequence ID" value="SMX24202.1"/>
    <property type="molecule type" value="Genomic_DNA"/>
</dbReference>
<reference evidence="3 4" key="1">
    <citation type="submission" date="2017-05" db="EMBL/GenBank/DDBJ databases">
        <authorList>
            <person name="Song R."/>
            <person name="Chenine A.L."/>
            <person name="Ruprecht R.M."/>
        </authorList>
    </citation>
    <scope>NUCLEOTIDE SEQUENCE [LARGE SCALE GENOMIC DNA]</scope>
    <source>
        <strain evidence="3 4">CECT 8489</strain>
    </source>
</reference>
<feature type="domain" description="Fatty acid desaturase" evidence="2">
    <location>
        <begin position="67"/>
        <end position="311"/>
    </location>
</feature>
<dbReference type="Pfam" id="PF00487">
    <property type="entry name" value="FA_desaturase"/>
    <property type="match status" value="1"/>
</dbReference>
<proteinExistence type="predicted"/>
<keyword evidence="1" id="KW-0812">Transmembrane</keyword>
<keyword evidence="1" id="KW-1133">Transmembrane helix</keyword>
<organism evidence="3 4">
    <name type="scientific">Boseongicola aestuarii</name>
    <dbReference type="NCBI Taxonomy" id="1470561"/>
    <lineage>
        <taxon>Bacteria</taxon>
        <taxon>Pseudomonadati</taxon>
        <taxon>Pseudomonadota</taxon>
        <taxon>Alphaproteobacteria</taxon>
        <taxon>Rhodobacterales</taxon>
        <taxon>Paracoccaceae</taxon>
        <taxon>Boseongicola</taxon>
    </lineage>
</organism>
<dbReference type="Proteomes" id="UP000201838">
    <property type="component" value="Unassembled WGS sequence"/>
</dbReference>
<dbReference type="GO" id="GO:0042284">
    <property type="term" value="F:sphingolipid delta-4 desaturase activity"/>
    <property type="evidence" value="ECO:0007669"/>
    <property type="project" value="TreeGrafter"/>
</dbReference>
<sequence>MVNYFTIVEFMLTTNQIVHASVICKTGGMGTHERRTLFQSATPGSTEWPTLVLLAITYAVWALATTWLASLSTPLAVIVTAIAIAQFSSLQHEAIHGHPFENTTLNALLVAPALTLILPYARFRDTHLDHHLDSRLTDPYDDPESNYIDPGDWEKMSRVERMIRTANNTLAGRLIIGPILGTACFLRADWRNRTTDPRVLKGWAWHLPAMIPVLFWLASIATLSIWAYAVAIYFGLSLLRIRTFLEHQAHEHALGRTVIIDDQGPLAILFLNNNYHVLHHTHPRAPWYKLPGLFRQNPDRYLKQNDGYFYRSYAQVFAKYFLRRKDPVPHPLWRRS</sequence>
<accession>A0A238J1W5</accession>
<name>A0A238J1W5_9RHOB</name>
<protein>
    <submittedName>
        <fullName evidence="3">Fatty acid desaturase</fullName>
    </submittedName>
</protein>
<dbReference type="GO" id="GO:0046513">
    <property type="term" value="P:ceramide biosynthetic process"/>
    <property type="evidence" value="ECO:0007669"/>
    <property type="project" value="TreeGrafter"/>
</dbReference>
<dbReference type="GO" id="GO:0016020">
    <property type="term" value="C:membrane"/>
    <property type="evidence" value="ECO:0007669"/>
    <property type="project" value="GOC"/>
</dbReference>
<keyword evidence="1" id="KW-0472">Membrane</keyword>
<dbReference type="CDD" id="cd03509">
    <property type="entry name" value="DesA_FADS-like"/>
    <property type="match status" value="1"/>
</dbReference>
<gene>
    <name evidence="3" type="ORF">BOA8489_02325</name>
</gene>